<dbReference type="GO" id="GO:0000122">
    <property type="term" value="P:negative regulation of transcription by RNA polymerase II"/>
    <property type="evidence" value="ECO:0007669"/>
    <property type="project" value="EnsemblFungi"/>
</dbReference>
<dbReference type="InParanoid" id="G8ZTP8"/>
<dbReference type="EMBL" id="HE616745">
    <property type="protein sequence ID" value="CCE91992.1"/>
    <property type="molecule type" value="Genomic_DNA"/>
</dbReference>
<gene>
    <name evidence="2" type="primary">TDEL0D04080</name>
    <name evidence="2" type="ORF">TDEL_0D04080</name>
</gene>
<dbReference type="InterPro" id="IPR021017">
    <property type="entry name" value="Mediator_Med2_fun"/>
</dbReference>
<name>G8ZTP8_TORDE</name>
<dbReference type="STRING" id="1076872.G8ZTP8"/>
<dbReference type="RefSeq" id="XP_003681203.1">
    <property type="nucleotide sequence ID" value="XM_003681155.1"/>
</dbReference>
<feature type="compositionally biased region" description="Polar residues" evidence="1">
    <location>
        <begin position="240"/>
        <end position="255"/>
    </location>
</feature>
<dbReference type="FunCoup" id="G8ZTP8">
    <property type="interactions" value="144"/>
</dbReference>
<dbReference type="GO" id="GO:0016592">
    <property type="term" value="C:mediator complex"/>
    <property type="evidence" value="ECO:0007669"/>
    <property type="project" value="EnsemblFungi"/>
</dbReference>
<dbReference type="eggNOG" id="ENOG502RZB6">
    <property type="taxonomic scope" value="Eukaryota"/>
</dbReference>
<dbReference type="Proteomes" id="UP000005627">
    <property type="component" value="Chromosome 4"/>
</dbReference>
<feature type="region of interest" description="Disordered" evidence="1">
    <location>
        <begin position="1"/>
        <end position="21"/>
    </location>
</feature>
<dbReference type="GO" id="GO:0051123">
    <property type="term" value="P:RNA polymerase II preinitiation complex assembly"/>
    <property type="evidence" value="ECO:0007669"/>
    <property type="project" value="EnsemblFungi"/>
</dbReference>
<protein>
    <submittedName>
        <fullName evidence="2">Uncharacterized protein</fullName>
    </submittedName>
</protein>
<sequence>MAGTQNQSASATPVSPAPVGAHRNRLTECFDDIMKVAAEMMVQQQLKTVQLDSAVVNGFSQAQQRVLSEKIHMFHAILDDLQTTLTKSKSYVGTIHEIALEKQKVKEKERADLRKRQEEEEQRKNKEQEEKARREEMEKKADGQRQQQSRPDTGLGFPLETGGGILPDFSAASRDFGGSPSLPISVNQSAAATTPRPIPDSQPSPQSELQQSRASDLGGMSNMDISMFPGLESSGFDMGNFNNGTNGTSRPVESTETTERNGEPNTNEEPGALSMGDNGEDYLTLNDFNDMNIGWSAGGDSGDLDLNGFNI</sequence>
<reference evidence="2 3" key="1">
    <citation type="journal article" date="2011" name="Proc. Natl. Acad. Sci. U.S.A.">
        <title>Evolutionary erosion of yeast sex chromosomes by mating-type switching accidents.</title>
        <authorList>
            <person name="Gordon J.L."/>
            <person name="Armisen D."/>
            <person name="Proux-Wera E."/>
            <person name="Oheigeartaigh S.S."/>
            <person name="Byrne K.P."/>
            <person name="Wolfe K.H."/>
        </authorList>
    </citation>
    <scope>NUCLEOTIDE SEQUENCE [LARGE SCALE GENOMIC DNA]</scope>
    <source>
        <strain evidence="3">ATCC 10662 / CBS 1146 / NBRC 0425 / NCYC 2629 / NRRL Y-866</strain>
    </source>
</reference>
<dbReference type="GO" id="GO:0070847">
    <property type="term" value="C:core mediator complex"/>
    <property type="evidence" value="ECO:0007669"/>
    <property type="project" value="EnsemblFungi"/>
</dbReference>
<dbReference type="HOGENOM" id="CLU_046031_0_0_1"/>
<dbReference type="GO" id="GO:0032968">
    <property type="term" value="P:positive regulation of transcription elongation by RNA polymerase II"/>
    <property type="evidence" value="ECO:0007669"/>
    <property type="project" value="EnsemblFungi"/>
</dbReference>
<feature type="compositionally biased region" description="Polar residues" evidence="1">
    <location>
        <begin position="1"/>
        <end position="13"/>
    </location>
</feature>
<dbReference type="GO" id="GO:0061629">
    <property type="term" value="F:RNA polymerase II-specific DNA-binding transcription factor binding"/>
    <property type="evidence" value="ECO:0007669"/>
    <property type="project" value="EnsemblFungi"/>
</dbReference>
<evidence type="ECO:0000256" key="1">
    <source>
        <dbReference type="SAM" id="MobiDB-lite"/>
    </source>
</evidence>
<accession>G8ZTP8</accession>
<feature type="compositionally biased region" description="Polar residues" evidence="1">
    <location>
        <begin position="182"/>
        <end position="192"/>
    </location>
</feature>
<feature type="region of interest" description="Disordered" evidence="1">
    <location>
        <begin position="106"/>
        <end position="278"/>
    </location>
</feature>
<evidence type="ECO:0000313" key="3">
    <source>
        <dbReference type="Proteomes" id="UP000005627"/>
    </source>
</evidence>
<dbReference type="GeneID" id="11502426"/>
<feature type="compositionally biased region" description="Basic and acidic residues" evidence="1">
    <location>
        <begin position="106"/>
        <end position="143"/>
    </location>
</feature>
<evidence type="ECO:0000313" key="2">
    <source>
        <dbReference type="EMBL" id="CCE91992.1"/>
    </source>
</evidence>
<dbReference type="GO" id="GO:0034976">
    <property type="term" value="P:response to endoplasmic reticulum stress"/>
    <property type="evidence" value="ECO:0007669"/>
    <property type="project" value="EnsemblFungi"/>
</dbReference>
<dbReference type="KEGG" id="tdl:TDEL_0D04080"/>
<keyword evidence="3" id="KW-1185">Reference proteome</keyword>
<dbReference type="OrthoDB" id="4069381at2759"/>
<dbReference type="GO" id="GO:0005829">
    <property type="term" value="C:cytosol"/>
    <property type="evidence" value="ECO:0007669"/>
    <property type="project" value="EnsemblFungi"/>
</dbReference>
<dbReference type="GO" id="GO:0060261">
    <property type="term" value="P:positive regulation of transcription initiation by RNA polymerase II"/>
    <property type="evidence" value="ECO:0007669"/>
    <property type="project" value="EnsemblFungi"/>
</dbReference>
<dbReference type="GO" id="GO:0003713">
    <property type="term" value="F:transcription coactivator activity"/>
    <property type="evidence" value="ECO:0007669"/>
    <property type="project" value="EnsemblFungi"/>
</dbReference>
<organism evidence="2 3">
    <name type="scientific">Torulaspora delbrueckii</name>
    <name type="common">Yeast</name>
    <name type="synonym">Candida colliculosa</name>
    <dbReference type="NCBI Taxonomy" id="4950"/>
    <lineage>
        <taxon>Eukaryota</taxon>
        <taxon>Fungi</taxon>
        <taxon>Dikarya</taxon>
        <taxon>Ascomycota</taxon>
        <taxon>Saccharomycotina</taxon>
        <taxon>Saccharomycetes</taxon>
        <taxon>Saccharomycetales</taxon>
        <taxon>Saccharomycetaceae</taxon>
        <taxon>Torulaspora</taxon>
    </lineage>
</organism>
<dbReference type="Pfam" id="PF11214">
    <property type="entry name" value="Med2"/>
    <property type="match status" value="1"/>
</dbReference>
<feature type="compositionally biased region" description="Low complexity" evidence="1">
    <location>
        <begin position="203"/>
        <end position="212"/>
    </location>
</feature>
<proteinExistence type="predicted"/>
<dbReference type="AlphaFoldDB" id="G8ZTP8"/>